<dbReference type="KEGG" id="bcom:BAUCODRAFT_126574"/>
<organism evidence="1 2">
    <name type="scientific">Baudoinia panamericana (strain UAMH 10762)</name>
    <name type="common">Angels' share fungus</name>
    <name type="synonym">Baudoinia compniacensis (strain UAMH 10762)</name>
    <dbReference type="NCBI Taxonomy" id="717646"/>
    <lineage>
        <taxon>Eukaryota</taxon>
        <taxon>Fungi</taxon>
        <taxon>Dikarya</taxon>
        <taxon>Ascomycota</taxon>
        <taxon>Pezizomycotina</taxon>
        <taxon>Dothideomycetes</taxon>
        <taxon>Dothideomycetidae</taxon>
        <taxon>Mycosphaerellales</taxon>
        <taxon>Teratosphaeriaceae</taxon>
        <taxon>Baudoinia</taxon>
    </lineage>
</organism>
<protein>
    <submittedName>
        <fullName evidence="1">Uncharacterized protein</fullName>
    </submittedName>
</protein>
<dbReference type="GeneID" id="19108067"/>
<sequence>MATAVIRLAKTDSSGAGLSCHPFLACRALFDDLAEMQCFDGERQISIVKTTLLRVDATNAMVHQLSFLQSRVRVPNSAAFGSEAFFSPHPFQLHNLQNPL</sequence>
<gene>
    <name evidence="1" type="ORF">BAUCODRAFT_126574</name>
</gene>
<keyword evidence="2" id="KW-1185">Reference proteome</keyword>
<name>M2MJS3_BAUPA</name>
<dbReference type="AlphaFoldDB" id="M2MJS3"/>
<dbReference type="HOGENOM" id="CLU_2305547_0_0_1"/>
<evidence type="ECO:0000313" key="1">
    <source>
        <dbReference type="EMBL" id="EMC91573.1"/>
    </source>
</evidence>
<proteinExistence type="predicted"/>
<dbReference type="RefSeq" id="XP_007681110.1">
    <property type="nucleotide sequence ID" value="XM_007682920.1"/>
</dbReference>
<evidence type="ECO:0000313" key="2">
    <source>
        <dbReference type="Proteomes" id="UP000011761"/>
    </source>
</evidence>
<dbReference type="Proteomes" id="UP000011761">
    <property type="component" value="Unassembled WGS sequence"/>
</dbReference>
<accession>M2MJS3</accession>
<reference evidence="1 2" key="1">
    <citation type="journal article" date="2012" name="PLoS Pathog.">
        <title>Diverse lifestyles and strategies of plant pathogenesis encoded in the genomes of eighteen Dothideomycetes fungi.</title>
        <authorList>
            <person name="Ohm R.A."/>
            <person name="Feau N."/>
            <person name="Henrissat B."/>
            <person name="Schoch C.L."/>
            <person name="Horwitz B.A."/>
            <person name="Barry K.W."/>
            <person name="Condon B.J."/>
            <person name="Copeland A.C."/>
            <person name="Dhillon B."/>
            <person name="Glaser F."/>
            <person name="Hesse C.N."/>
            <person name="Kosti I."/>
            <person name="LaButti K."/>
            <person name="Lindquist E.A."/>
            <person name="Lucas S."/>
            <person name="Salamov A.A."/>
            <person name="Bradshaw R.E."/>
            <person name="Ciuffetti L."/>
            <person name="Hamelin R.C."/>
            <person name="Kema G.H.J."/>
            <person name="Lawrence C."/>
            <person name="Scott J.A."/>
            <person name="Spatafora J.W."/>
            <person name="Turgeon B.G."/>
            <person name="de Wit P.J.G.M."/>
            <person name="Zhong S."/>
            <person name="Goodwin S.B."/>
            <person name="Grigoriev I.V."/>
        </authorList>
    </citation>
    <scope>NUCLEOTIDE SEQUENCE [LARGE SCALE GENOMIC DNA]</scope>
    <source>
        <strain evidence="1 2">UAMH 10762</strain>
    </source>
</reference>
<dbReference type="EMBL" id="KB445563">
    <property type="protein sequence ID" value="EMC91573.1"/>
    <property type="molecule type" value="Genomic_DNA"/>
</dbReference>